<evidence type="ECO:0000313" key="1">
    <source>
        <dbReference type="EnsemblPlants" id="EMT14509"/>
    </source>
</evidence>
<name>R7W9G6_AEGTA</name>
<dbReference type="AlphaFoldDB" id="R7W9G6"/>
<dbReference type="EnsemblPlants" id="EMT14509">
    <property type="protein sequence ID" value="EMT14509"/>
    <property type="gene ID" value="F775_23147"/>
</dbReference>
<sequence>MEVTVWSEKKKPQQGGGEGWRFTRQGGHRGLGLDNDEEDFEKFEADSGGYDLELRHSRVTEKDEDDEVIKIKPFAAVKRSLSQVTSENILLCY</sequence>
<proteinExistence type="predicted"/>
<reference evidence="1" key="1">
    <citation type="submission" date="2015-06" db="UniProtKB">
        <authorList>
            <consortium name="EnsemblPlants"/>
        </authorList>
    </citation>
    <scope>IDENTIFICATION</scope>
</reference>
<protein>
    <submittedName>
        <fullName evidence="1">Uncharacterized protein</fullName>
    </submittedName>
</protein>
<accession>R7W9G6</accession>
<organism evidence="1">
    <name type="scientific">Aegilops tauschii</name>
    <name type="common">Tausch's goatgrass</name>
    <name type="synonym">Aegilops squarrosa</name>
    <dbReference type="NCBI Taxonomy" id="37682"/>
    <lineage>
        <taxon>Eukaryota</taxon>
        <taxon>Viridiplantae</taxon>
        <taxon>Streptophyta</taxon>
        <taxon>Embryophyta</taxon>
        <taxon>Tracheophyta</taxon>
        <taxon>Spermatophyta</taxon>
        <taxon>Magnoliopsida</taxon>
        <taxon>Liliopsida</taxon>
        <taxon>Poales</taxon>
        <taxon>Poaceae</taxon>
        <taxon>BOP clade</taxon>
        <taxon>Pooideae</taxon>
        <taxon>Triticodae</taxon>
        <taxon>Triticeae</taxon>
        <taxon>Triticinae</taxon>
        <taxon>Aegilops</taxon>
    </lineage>
</organism>